<feature type="domain" description="Protein kinase" evidence="1">
    <location>
        <begin position="1"/>
        <end position="322"/>
    </location>
</feature>
<accession>A0ABR1IVH5</accession>
<evidence type="ECO:0000313" key="3">
    <source>
        <dbReference type="Proteomes" id="UP001498398"/>
    </source>
</evidence>
<evidence type="ECO:0000259" key="1">
    <source>
        <dbReference type="PROSITE" id="PS50011"/>
    </source>
</evidence>
<dbReference type="PANTHER" id="PTHR44167:SF30">
    <property type="entry name" value="PHOSPHORYLASE KINASE"/>
    <property type="match status" value="1"/>
</dbReference>
<name>A0ABR1IVH5_9AGAR</name>
<dbReference type="PROSITE" id="PS50011">
    <property type="entry name" value="PROTEIN_KINASE_DOM"/>
    <property type="match status" value="1"/>
</dbReference>
<proteinExistence type="predicted"/>
<dbReference type="PANTHER" id="PTHR44167">
    <property type="entry name" value="OVARIAN-SPECIFIC SERINE/THREONINE-PROTEIN KINASE LOK-RELATED"/>
    <property type="match status" value="1"/>
</dbReference>
<dbReference type="InterPro" id="IPR000719">
    <property type="entry name" value="Prot_kinase_dom"/>
</dbReference>
<comment type="caution">
    <text evidence="2">The sequence shown here is derived from an EMBL/GenBank/DDBJ whole genome shotgun (WGS) entry which is preliminary data.</text>
</comment>
<dbReference type="Gene3D" id="1.10.510.10">
    <property type="entry name" value="Transferase(Phosphotransferase) domain 1"/>
    <property type="match status" value="1"/>
</dbReference>
<dbReference type="Proteomes" id="UP001498398">
    <property type="component" value="Unassembled WGS sequence"/>
</dbReference>
<dbReference type="EMBL" id="JBANRG010000075">
    <property type="protein sequence ID" value="KAK7439042.1"/>
    <property type="molecule type" value="Genomic_DNA"/>
</dbReference>
<dbReference type="SMART" id="SM00220">
    <property type="entry name" value="S_TKc"/>
    <property type="match status" value="1"/>
</dbReference>
<evidence type="ECO:0000313" key="2">
    <source>
        <dbReference type="EMBL" id="KAK7439042.1"/>
    </source>
</evidence>
<keyword evidence="3" id="KW-1185">Reference proteome</keyword>
<dbReference type="SUPFAM" id="SSF56112">
    <property type="entry name" value="Protein kinase-like (PK-like)"/>
    <property type="match status" value="1"/>
</dbReference>
<dbReference type="InterPro" id="IPR011009">
    <property type="entry name" value="Kinase-like_dom_sf"/>
</dbReference>
<organism evidence="2 3">
    <name type="scientific">Marasmiellus scandens</name>
    <dbReference type="NCBI Taxonomy" id="2682957"/>
    <lineage>
        <taxon>Eukaryota</taxon>
        <taxon>Fungi</taxon>
        <taxon>Dikarya</taxon>
        <taxon>Basidiomycota</taxon>
        <taxon>Agaricomycotina</taxon>
        <taxon>Agaricomycetes</taxon>
        <taxon>Agaricomycetidae</taxon>
        <taxon>Agaricales</taxon>
        <taxon>Marasmiineae</taxon>
        <taxon>Omphalotaceae</taxon>
        <taxon>Marasmiellus</taxon>
    </lineage>
</organism>
<reference evidence="2 3" key="1">
    <citation type="submission" date="2024-01" db="EMBL/GenBank/DDBJ databases">
        <title>A draft genome for the cacao thread blight pathogen Marasmiellus scandens.</title>
        <authorList>
            <person name="Baruah I.K."/>
            <person name="Leung J."/>
            <person name="Bukari Y."/>
            <person name="Amoako-Attah I."/>
            <person name="Meinhardt L.W."/>
            <person name="Bailey B.A."/>
            <person name="Cohen S.P."/>
        </authorList>
    </citation>
    <scope>NUCLEOTIDE SEQUENCE [LARGE SCALE GENOMIC DNA]</scope>
    <source>
        <strain evidence="2 3">GH-19</strain>
    </source>
</reference>
<gene>
    <name evidence="2" type="ORF">VKT23_017748</name>
</gene>
<protein>
    <recommendedName>
        <fullName evidence="1">Protein kinase domain-containing protein</fullName>
    </recommendedName>
</protein>
<sequence length="393" mass="46097">MPKQQFDKLLENPIRESEKFWVTHAQWLEQMGYRLRPRYQPGWVMKPQPIEEFLSDPDNVSNLWTAVLDAIRISDNKPVMLKKISRSRHPQEVEIGLYFSREDLAANPRNHCVPILDVLTVPDDDDIDLIVMPLLRKFHNPKFNTGGEVVDFIRQILEGVQFMHEHRIAHCDCMDLNILMDGAEMFPEGWHPLSDRNKRDNATQYAKPVGSRTRFWPKYYLVDFGLSRIIDPRNGPPLFPIILGGDKTPPEHGKAYMRTNPFPTDVYFIGNLIRETFLQSEDPVTRGRLGFLQSLVDDMVQEDPVKRPTIDEVVLRFDDLWRSQPRQIFTKAPDTWSYEIVYADPFHNILSRWSNFLINRPALPRIEKPKARLPPELRWFYSSAPLKYPDNDY</sequence>